<proteinExistence type="predicted"/>
<dbReference type="InterPro" id="IPR029039">
    <property type="entry name" value="Flavoprotein-like_sf"/>
</dbReference>
<evidence type="ECO:0000259" key="4">
    <source>
        <dbReference type="PROSITE" id="PS50902"/>
    </source>
</evidence>
<dbReference type="InterPro" id="IPR008254">
    <property type="entry name" value="Flavodoxin/NO_synth"/>
</dbReference>
<keyword evidence="1" id="KW-0479">Metal-binding</keyword>
<dbReference type="SUPFAM" id="SSF52218">
    <property type="entry name" value="Flavoproteins"/>
    <property type="match status" value="1"/>
</dbReference>
<dbReference type="PROSITE" id="PS00198">
    <property type="entry name" value="4FE4S_FER_1"/>
    <property type="match status" value="2"/>
</dbReference>
<dbReference type="Gene3D" id="3.30.70.20">
    <property type="match status" value="1"/>
</dbReference>
<accession>A0A9D3AZC1</accession>
<evidence type="ECO:0000313" key="7">
    <source>
        <dbReference type="Proteomes" id="UP000798488"/>
    </source>
</evidence>
<evidence type="ECO:0000256" key="1">
    <source>
        <dbReference type="ARBA" id="ARBA00022723"/>
    </source>
</evidence>
<dbReference type="EMBL" id="LSRS01000003">
    <property type="protein sequence ID" value="KAF1085678.1"/>
    <property type="molecule type" value="Genomic_DNA"/>
</dbReference>
<name>A0A9D3AZC1_9FIRM</name>
<dbReference type="PANTHER" id="PTHR43122:SF1">
    <property type="entry name" value="IRON-SULFUR-BINDING PROTEIN"/>
    <property type="match status" value="1"/>
</dbReference>
<dbReference type="GO" id="GO:0051536">
    <property type="term" value="F:iron-sulfur cluster binding"/>
    <property type="evidence" value="ECO:0007669"/>
    <property type="project" value="UniProtKB-KW"/>
</dbReference>
<evidence type="ECO:0000259" key="5">
    <source>
        <dbReference type="PROSITE" id="PS51379"/>
    </source>
</evidence>
<keyword evidence="7" id="KW-1185">Reference proteome</keyword>
<dbReference type="PROSITE" id="PS50902">
    <property type="entry name" value="FLAVODOXIN_LIKE"/>
    <property type="match status" value="1"/>
</dbReference>
<gene>
    <name evidence="6" type="ORF">SPSYN_01821</name>
</gene>
<evidence type="ECO:0000256" key="3">
    <source>
        <dbReference type="ARBA" id="ARBA00023014"/>
    </source>
</evidence>
<dbReference type="OrthoDB" id="9813995at2"/>
<feature type="domain" description="Flavodoxin-like" evidence="4">
    <location>
        <begin position="5"/>
        <end position="153"/>
    </location>
</feature>
<dbReference type="InterPro" id="IPR017900">
    <property type="entry name" value="4Fe4S_Fe_S_CS"/>
</dbReference>
<keyword evidence="6" id="KW-0670">Pyruvate</keyword>
<dbReference type="Proteomes" id="UP000798488">
    <property type="component" value="Unassembled WGS sequence"/>
</dbReference>
<dbReference type="RefSeq" id="WP_161822116.1">
    <property type="nucleotide sequence ID" value="NZ_LSRS01000003.1"/>
</dbReference>
<keyword evidence="2" id="KW-0408">Iron</keyword>
<reference evidence="6" key="1">
    <citation type="submission" date="2016-02" db="EMBL/GenBank/DDBJ databases">
        <title>Draft Genome Sequence of Sporotomaculum syntrophicum Strain FB, a Syntrophic Benzoate Degrader.</title>
        <authorList>
            <person name="Nobu M.K."/>
            <person name="Narihiro T."/>
            <person name="Qiu Y.-L."/>
            <person name="Ohashi A."/>
            <person name="Liu W.-T."/>
            <person name="Yuji S."/>
        </authorList>
    </citation>
    <scope>NUCLEOTIDE SEQUENCE</scope>
    <source>
        <strain evidence="6">FB</strain>
    </source>
</reference>
<feature type="domain" description="4Fe-4S ferredoxin-type" evidence="5">
    <location>
        <begin position="192"/>
        <end position="221"/>
    </location>
</feature>
<dbReference type="SUPFAM" id="SSF54862">
    <property type="entry name" value="4Fe-4S ferredoxins"/>
    <property type="match status" value="1"/>
</dbReference>
<dbReference type="AlphaFoldDB" id="A0A9D3AZC1"/>
<evidence type="ECO:0000313" key="6">
    <source>
        <dbReference type="EMBL" id="KAF1085678.1"/>
    </source>
</evidence>
<dbReference type="NCBIfam" id="NF038196">
    <property type="entry name" value="ferrodoxin_EFR1"/>
    <property type="match status" value="1"/>
</dbReference>
<dbReference type="InterPro" id="IPR047964">
    <property type="entry name" value="EFR1-like"/>
</dbReference>
<comment type="caution">
    <text evidence="6">The sequence shown here is derived from an EMBL/GenBank/DDBJ whole genome shotgun (WGS) entry which is preliminary data.</text>
</comment>
<organism evidence="6 7">
    <name type="scientific">Sporotomaculum syntrophicum</name>
    <dbReference type="NCBI Taxonomy" id="182264"/>
    <lineage>
        <taxon>Bacteria</taxon>
        <taxon>Bacillati</taxon>
        <taxon>Bacillota</taxon>
        <taxon>Clostridia</taxon>
        <taxon>Eubacteriales</taxon>
        <taxon>Desulfallaceae</taxon>
        <taxon>Sporotomaculum</taxon>
    </lineage>
</organism>
<dbReference type="GO" id="GO:0046872">
    <property type="term" value="F:metal ion binding"/>
    <property type="evidence" value="ECO:0007669"/>
    <property type="project" value="UniProtKB-KW"/>
</dbReference>
<dbReference type="Pfam" id="PF13237">
    <property type="entry name" value="Fer4_10"/>
    <property type="match status" value="1"/>
</dbReference>
<protein>
    <submittedName>
        <fullName evidence="6">Pyruvate flavodoxin oxidoreductase subunit delta</fullName>
    </submittedName>
</protein>
<dbReference type="GO" id="GO:0010181">
    <property type="term" value="F:FMN binding"/>
    <property type="evidence" value="ECO:0007669"/>
    <property type="project" value="InterPro"/>
</dbReference>
<feature type="domain" description="4Fe-4S ferredoxin-type" evidence="5">
    <location>
        <begin position="228"/>
        <end position="248"/>
    </location>
</feature>
<dbReference type="Gene3D" id="3.40.50.360">
    <property type="match status" value="1"/>
</dbReference>
<dbReference type="PANTHER" id="PTHR43122">
    <property type="entry name" value="FERREDOXIN SUBUNIT OF PYRUVATE:FLAVODOXIN OXIDOREDUCTASE-RELATED"/>
    <property type="match status" value="1"/>
</dbReference>
<evidence type="ECO:0000256" key="2">
    <source>
        <dbReference type="ARBA" id="ARBA00023004"/>
    </source>
</evidence>
<dbReference type="InterPro" id="IPR017896">
    <property type="entry name" value="4Fe4S_Fe-S-bd"/>
</dbReference>
<keyword evidence="3" id="KW-0411">Iron-sulfur</keyword>
<sequence>MDKNINAMYFSATGTTQKIVLAIANKIAEFDGQTVKNIDFTLPEARKVAVSFTADDLVVFGVPVVAGRVPNVLLKYLDTLAGNGALAVPVVLYGNRNYDDAAIELKGILESKGFQVIAAAAFIGEHSFSKILAKNRPDEKDMTIANDFAEQIYKKLNGPDSMKPVYVPGNQPLGSYYVPKSANGDPIDIRKVTPKTNTEVCIDCKLCAHVCPMGSIDEEDVTKLNGICTKCGSCIKKCPVEAKYFDDPGFLEHKQDIEVKFASRREPELFLS</sequence>
<dbReference type="PROSITE" id="PS51379">
    <property type="entry name" value="4FE4S_FER_2"/>
    <property type="match status" value="2"/>
</dbReference>
<dbReference type="GO" id="GO:0016651">
    <property type="term" value="F:oxidoreductase activity, acting on NAD(P)H"/>
    <property type="evidence" value="ECO:0007669"/>
    <property type="project" value="UniProtKB-ARBA"/>
</dbReference>